<protein>
    <recommendedName>
        <fullName evidence="3">OB domain-containing protein</fullName>
    </recommendedName>
</protein>
<reference evidence="2" key="1">
    <citation type="journal article" date="2015" name="Nature">
        <title>Complex archaea that bridge the gap between prokaryotes and eukaryotes.</title>
        <authorList>
            <person name="Spang A."/>
            <person name="Saw J.H."/>
            <person name="Jorgensen S.L."/>
            <person name="Zaremba-Niedzwiedzka K."/>
            <person name="Martijn J."/>
            <person name="Lind A.E."/>
            <person name="van Eijk R."/>
            <person name="Schleper C."/>
            <person name="Guy L."/>
            <person name="Ettema T.J."/>
        </authorList>
    </citation>
    <scope>NUCLEOTIDE SEQUENCE</scope>
</reference>
<dbReference type="Gene3D" id="2.40.50.140">
    <property type="entry name" value="Nucleic acid-binding proteins"/>
    <property type="match status" value="2"/>
</dbReference>
<keyword evidence="1" id="KW-0238">DNA-binding</keyword>
<dbReference type="PANTHER" id="PTHR13356:SF0">
    <property type="entry name" value="SOSS COMPLEX SUBUNIT B HOMOLOG"/>
    <property type="match status" value="1"/>
</dbReference>
<dbReference type="EMBL" id="LAZR01008686">
    <property type="protein sequence ID" value="KKM77167.1"/>
    <property type="molecule type" value="Genomic_DNA"/>
</dbReference>
<dbReference type="GO" id="GO:0010212">
    <property type="term" value="P:response to ionizing radiation"/>
    <property type="evidence" value="ECO:0007669"/>
    <property type="project" value="TreeGrafter"/>
</dbReference>
<evidence type="ECO:0000313" key="2">
    <source>
        <dbReference type="EMBL" id="KKM77167.1"/>
    </source>
</evidence>
<proteinExistence type="predicted"/>
<dbReference type="InterPro" id="IPR051231">
    <property type="entry name" value="SOSS-B"/>
</dbReference>
<evidence type="ECO:0000256" key="1">
    <source>
        <dbReference type="ARBA" id="ARBA00023125"/>
    </source>
</evidence>
<evidence type="ECO:0008006" key="3">
    <source>
        <dbReference type="Google" id="ProtNLM"/>
    </source>
</evidence>
<accession>A0A0F9N6W1</accession>
<dbReference type="GO" id="GO:0003677">
    <property type="term" value="F:DNA binding"/>
    <property type="evidence" value="ECO:0007669"/>
    <property type="project" value="UniProtKB-KW"/>
</dbReference>
<organism evidence="2">
    <name type="scientific">marine sediment metagenome</name>
    <dbReference type="NCBI Taxonomy" id="412755"/>
    <lineage>
        <taxon>unclassified sequences</taxon>
        <taxon>metagenomes</taxon>
        <taxon>ecological metagenomes</taxon>
    </lineage>
</organism>
<comment type="caution">
    <text evidence="2">The sequence shown here is derived from an EMBL/GenBank/DDBJ whole genome shotgun (WGS) entry which is preliminary data.</text>
</comment>
<dbReference type="PANTHER" id="PTHR13356">
    <property type="entry name" value="OB FOLD NUCLEIC ACID BINDING PROTEIN-RELATED"/>
    <property type="match status" value="1"/>
</dbReference>
<gene>
    <name evidence="2" type="ORF">LCGC14_1372820</name>
</gene>
<dbReference type="SUPFAM" id="SSF50249">
    <property type="entry name" value="Nucleic acid-binding proteins"/>
    <property type="match status" value="2"/>
</dbReference>
<dbReference type="InterPro" id="IPR012340">
    <property type="entry name" value="NA-bd_OB-fold"/>
</dbReference>
<dbReference type="GO" id="GO:0000724">
    <property type="term" value="P:double-strand break repair via homologous recombination"/>
    <property type="evidence" value="ECO:0007669"/>
    <property type="project" value="TreeGrafter"/>
</dbReference>
<dbReference type="AlphaFoldDB" id="A0A0F9N6W1"/>
<name>A0A0F9N6W1_9ZZZZ</name>
<sequence length="319" mass="36453">MVESTEDIFKALMETGLSEQEINQLIKQKLTEYQGFMNEQAVLFLIAKENGVSIYSSEYRDSIQKKIEELIDYNDFAIPIADISETMQNIVITGRITQTFNVNNFTRKDGTQGVVGSFQMCDTSDFIKVVLWSEQVKIMENEYFTKGEIVQVVGGYSKKGNTGALEVHLSKKGKIVLAPKDIDPKKLPKVESYEDYKQNKEYKKPKIIKKTSKKKDIELTIQELYEKEGFIKLITGIVQIDEFKELTLKNGENTFLLKLIISDDTSSIRVNIWGMKAVECLKIINEGNGIKLSNILIKENTYSNEKELNFTKSSRLEAF</sequence>